<evidence type="ECO:0000313" key="5">
    <source>
        <dbReference type="Proteomes" id="UP000002247"/>
    </source>
</evidence>
<sequence>MSRVARAIAAAILAVGLVASCSPAPGPLMLWFYVSGNEAKQYRRAAQDCSTPQYRIGTRLLPRDTDSQRLQLARRLAGNDAGLDLMLLDVVWTAEFAEAGWAVPLPDQTLSQVRAKTLPGPYSTALWKGVLYAFPANTNTQLLWYRKDLADHAPSTWAELIDQAQRLASAGEPGQVAVQGAPYEGLMAWFNTLLASAGGAILAPDGKTPTLTDTPQHRAATVTALTIIRDVARARGADPSIAQADETTSRLALEQGRAAFELNWPYVLNSVNENAKTGGVVFAPQDLGHSPYPRAQADKPARVTLGGFNLAVASTSRHRDLALRAAACITGEQEQRLTSVDNGVPPTIRAVFDDPRFQAVYPLWQQVLGQLQADSAAIRPATPVYQTLSKLVTAKLSPPGDIDPERTADVIDQQVRKAVAGEGLVP</sequence>
<dbReference type="HOGENOM" id="CLU_031285_9_1_11"/>
<protein>
    <submittedName>
        <fullName evidence="4">Extracellular solute-binding protein family 1</fullName>
    </submittedName>
</protein>
<evidence type="ECO:0000256" key="3">
    <source>
        <dbReference type="ARBA" id="ARBA00022729"/>
    </source>
</evidence>
<gene>
    <name evidence="4" type="ordered locus">Srot_2084</name>
</gene>
<dbReference type="PANTHER" id="PTHR43649">
    <property type="entry name" value="ARABINOSE-BINDING PROTEIN-RELATED"/>
    <property type="match status" value="1"/>
</dbReference>
<dbReference type="eggNOG" id="COG1653">
    <property type="taxonomic scope" value="Bacteria"/>
</dbReference>
<keyword evidence="3" id="KW-0732">Signal</keyword>
<dbReference type="InterPro" id="IPR050490">
    <property type="entry name" value="Bact_solute-bd_prot1"/>
</dbReference>
<organism evidence="4 5">
    <name type="scientific">Segniliparus rotundus (strain ATCC BAA-972 / CDC 1076 / CIP 108378 / DSM 44985 / JCM 13578)</name>
    <dbReference type="NCBI Taxonomy" id="640132"/>
    <lineage>
        <taxon>Bacteria</taxon>
        <taxon>Bacillati</taxon>
        <taxon>Actinomycetota</taxon>
        <taxon>Actinomycetes</taxon>
        <taxon>Mycobacteriales</taxon>
        <taxon>Segniliparaceae</taxon>
        <taxon>Segniliparus</taxon>
    </lineage>
</organism>
<accession>D6Z9A9</accession>
<keyword evidence="2" id="KW-0813">Transport</keyword>
<evidence type="ECO:0000256" key="1">
    <source>
        <dbReference type="ARBA" id="ARBA00008520"/>
    </source>
</evidence>
<comment type="similarity">
    <text evidence="1">Belongs to the bacterial solute-binding protein 1 family.</text>
</comment>
<keyword evidence="5" id="KW-1185">Reference proteome</keyword>
<dbReference type="EMBL" id="CP001958">
    <property type="protein sequence ID" value="ADG98539.1"/>
    <property type="molecule type" value="Genomic_DNA"/>
</dbReference>
<dbReference type="InterPro" id="IPR006059">
    <property type="entry name" value="SBP"/>
</dbReference>
<dbReference type="STRING" id="640132.Srot_2084"/>
<name>D6Z9A9_SEGRD</name>
<dbReference type="KEGG" id="srt:Srot_2084"/>
<dbReference type="RefSeq" id="WP_013138991.1">
    <property type="nucleotide sequence ID" value="NC_014168.1"/>
</dbReference>
<dbReference type="Gene3D" id="3.40.190.10">
    <property type="entry name" value="Periplasmic binding protein-like II"/>
    <property type="match status" value="2"/>
</dbReference>
<dbReference type="Pfam" id="PF01547">
    <property type="entry name" value="SBP_bac_1"/>
    <property type="match status" value="1"/>
</dbReference>
<evidence type="ECO:0000256" key="2">
    <source>
        <dbReference type="ARBA" id="ARBA00022448"/>
    </source>
</evidence>
<reference evidence="4 5" key="1">
    <citation type="journal article" date="2010" name="Stand. Genomic Sci.">
        <title>Complete genome sequence of Segniliparus rotundus type strain (CDC 1076).</title>
        <authorList>
            <person name="Sikorski J."/>
            <person name="Lapidus A."/>
            <person name="Copeland A."/>
            <person name="Misra M."/>
            <person name="Glavina Del Rio T."/>
            <person name="Nolan M."/>
            <person name="Lucas S."/>
            <person name="Chen F."/>
            <person name="Tice H."/>
            <person name="Cheng J.F."/>
            <person name="Jando M."/>
            <person name="Schneider S."/>
            <person name="Bruce D."/>
            <person name="Goodwin L."/>
            <person name="Pitluck S."/>
            <person name="Liolios K."/>
            <person name="Mikhailova N."/>
            <person name="Pati A."/>
            <person name="Ivanova N."/>
            <person name="Mavromatis K."/>
            <person name="Chen A."/>
            <person name="Palaniappan K."/>
            <person name="Chertkov O."/>
            <person name="Land M."/>
            <person name="Hauser L."/>
            <person name="Chang Y.J."/>
            <person name="Jeffries C.D."/>
            <person name="Brettin T."/>
            <person name="Detter J.C."/>
            <person name="Han C."/>
            <person name="Rohde M."/>
            <person name="Goker M."/>
            <person name="Bristow J."/>
            <person name="Eisen J.A."/>
            <person name="Markowitz V."/>
            <person name="Hugenholtz P."/>
            <person name="Kyrpides N.C."/>
            <person name="Klenk H.P."/>
        </authorList>
    </citation>
    <scope>NUCLEOTIDE SEQUENCE [LARGE SCALE GENOMIC DNA]</scope>
    <source>
        <strain evidence="5">ATCC BAA-972 / CDC 1076 / CIP 108378 / DSM 44985 / JCM 13578</strain>
    </source>
</reference>
<dbReference type="PANTHER" id="PTHR43649:SF34">
    <property type="entry name" value="ABC TRANSPORTER PERIPLASMIC-BINDING PROTEIN YCJN-RELATED"/>
    <property type="match status" value="1"/>
</dbReference>
<dbReference type="PROSITE" id="PS51257">
    <property type="entry name" value="PROKAR_LIPOPROTEIN"/>
    <property type="match status" value="1"/>
</dbReference>
<dbReference type="SUPFAM" id="SSF53850">
    <property type="entry name" value="Periplasmic binding protein-like II"/>
    <property type="match status" value="1"/>
</dbReference>
<dbReference type="Proteomes" id="UP000002247">
    <property type="component" value="Chromosome"/>
</dbReference>
<dbReference type="OrthoDB" id="3495561at2"/>
<evidence type="ECO:0000313" key="4">
    <source>
        <dbReference type="EMBL" id="ADG98539.1"/>
    </source>
</evidence>
<proteinExistence type="inferred from homology"/>
<dbReference type="AlphaFoldDB" id="D6Z9A9"/>